<gene>
    <name evidence="7" type="ORF">Egran_01433</name>
</gene>
<comment type="subcellular location">
    <subcellularLocation>
        <location evidence="1">Cytoplasm</location>
    </subcellularLocation>
</comment>
<reference evidence="7 8" key="1">
    <citation type="journal article" date="2015" name="Environ. Microbiol.">
        <title>Metagenome sequence of Elaphomyces granulatus from sporocarp tissue reveals Ascomycota ectomycorrhizal fingerprints of genome expansion and a Proteobacteria-rich microbiome.</title>
        <authorList>
            <person name="Quandt C.A."/>
            <person name="Kohler A."/>
            <person name="Hesse C.N."/>
            <person name="Sharpton T.J."/>
            <person name="Martin F."/>
            <person name="Spatafora J.W."/>
        </authorList>
    </citation>
    <scope>NUCLEOTIDE SEQUENCE [LARGE SCALE GENOMIC DNA]</scope>
    <source>
        <strain evidence="7 8">OSC145934</strain>
    </source>
</reference>
<dbReference type="GO" id="GO:0007021">
    <property type="term" value="P:tubulin complex assembly"/>
    <property type="evidence" value="ECO:0007669"/>
    <property type="project" value="TreeGrafter"/>
</dbReference>
<dbReference type="EMBL" id="NPHW01002755">
    <property type="protein sequence ID" value="OXV10802.1"/>
    <property type="molecule type" value="Genomic_DNA"/>
</dbReference>
<dbReference type="PANTHER" id="PTHR15139">
    <property type="entry name" value="TUBULIN FOLDING COFACTOR C"/>
    <property type="match status" value="1"/>
</dbReference>
<dbReference type="PANTHER" id="PTHR15139:SF0">
    <property type="entry name" value="TUBULIN-SPECIFIC CHAPERONE C"/>
    <property type="match status" value="1"/>
</dbReference>
<dbReference type="InterPro" id="IPR016098">
    <property type="entry name" value="CAP/MinC_C"/>
</dbReference>
<dbReference type="SMART" id="SM00673">
    <property type="entry name" value="CARP"/>
    <property type="match status" value="1"/>
</dbReference>
<dbReference type="InterPro" id="IPR027684">
    <property type="entry name" value="TBCC"/>
</dbReference>
<dbReference type="Pfam" id="PF07986">
    <property type="entry name" value="TBCC"/>
    <property type="match status" value="1"/>
</dbReference>
<dbReference type="OrthoDB" id="194775at2759"/>
<dbReference type="AlphaFoldDB" id="A0A232M365"/>
<feature type="region of interest" description="Disordered" evidence="5">
    <location>
        <begin position="177"/>
        <end position="202"/>
    </location>
</feature>
<dbReference type="PROSITE" id="PS51329">
    <property type="entry name" value="C_CAP_COFACTOR_C"/>
    <property type="match status" value="1"/>
</dbReference>
<feature type="compositionally biased region" description="Polar residues" evidence="5">
    <location>
        <begin position="177"/>
        <end position="197"/>
    </location>
</feature>
<name>A0A232M365_9EURO</name>
<comment type="caution">
    <text evidence="7">The sequence shown here is derived from an EMBL/GenBank/DDBJ whole genome shotgun (WGS) entry which is preliminary data.</text>
</comment>
<feature type="domain" description="C-CAP/cofactor C-like" evidence="6">
    <location>
        <begin position="214"/>
        <end position="365"/>
    </location>
</feature>
<protein>
    <recommendedName>
        <fullName evidence="6">C-CAP/cofactor C-like domain-containing protein</fullName>
    </recommendedName>
</protein>
<dbReference type="FunFam" id="1.20.58.1250:FF:000002">
    <property type="entry name" value="Tubulin-specific chaperone c, putative"/>
    <property type="match status" value="1"/>
</dbReference>
<dbReference type="GO" id="GO:0005737">
    <property type="term" value="C:cytoplasm"/>
    <property type="evidence" value="ECO:0007669"/>
    <property type="project" value="UniProtKB-SubCell"/>
</dbReference>
<evidence type="ECO:0000256" key="4">
    <source>
        <dbReference type="ARBA" id="ARBA00023186"/>
    </source>
</evidence>
<dbReference type="InterPro" id="IPR017901">
    <property type="entry name" value="C-CAP_CF_C-like"/>
</dbReference>
<dbReference type="Gene3D" id="2.160.20.70">
    <property type="match status" value="1"/>
</dbReference>
<evidence type="ECO:0000256" key="5">
    <source>
        <dbReference type="SAM" id="MobiDB-lite"/>
    </source>
</evidence>
<keyword evidence="3" id="KW-0963">Cytoplasm</keyword>
<keyword evidence="8" id="KW-1185">Reference proteome</keyword>
<accession>A0A232M365</accession>
<evidence type="ECO:0000256" key="3">
    <source>
        <dbReference type="ARBA" id="ARBA00022490"/>
    </source>
</evidence>
<evidence type="ECO:0000256" key="2">
    <source>
        <dbReference type="ARBA" id="ARBA00008848"/>
    </source>
</evidence>
<dbReference type="InterPro" id="IPR006599">
    <property type="entry name" value="CARP_motif"/>
</dbReference>
<dbReference type="InterPro" id="IPR012945">
    <property type="entry name" value="Tubulin-bd_cofactor_C_dom"/>
</dbReference>
<dbReference type="GO" id="GO:0007023">
    <property type="term" value="P:post-chaperonin tubulin folding pathway"/>
    <property type="evidence" value="ECO:0007669"/>
    <property type="project" value="InterPro"/>
</dbReference>
<dbReference type="Gene3D" id="1.20.58.1250">
    <property type="entry name" value="Tubulin Binding Cofactor C, N-terminal domain"/>
    <property type="match status" value="1"/>
</dbReference>
<evidence type="ECO:0000313" key="7">
    <source>
        <dbReference type="EMBL" id="OXV10802.1"/>
    </source>
</evidence>
<organism evidence="7 8">
    <name type="scientific">Elaphomyces granulatus</name>
    <dbReference type="NCBI Taxonomy" id="519963"/>
    <lineage>
        <taxon>Eukaryota</taxon>
        <taxon>Fungi</taxon>
        <taxon>Dikarya</taxon>
        <taxon>Ascomycota</taxon>
        <taxon>Pezizomycotina</taxon>
        <taxon>Eurotiomycetes</taxon>
        <taxon>Eurotiomycetidae</taxon>
        <taxon>Eurotiales</taxon>
        <taxon>Elaphomycetaceae</taxon>
        <taxon>Elaphomyces</taxon>
    </lineage>
</organism>
<comment type="similarity">
    <text evidence="2">Belongs to the TBCC family.</text>
</comment>
<proteinExistence type="inferred from homology"/>
<dbReference type="InterPro" id="IPR038397">
    <property type="entry name" value="TBCC_N_sf"/>
</dbReference>
<keyword evidence="4" id="KW-0143">Chaperone</keyword>
<dbReference type="Proteomes" id="UP000243515">
    <property type="component" value="Unassembled WGS sequence"/>
</dbReference>
<evidence type="ECO:0000313" key="8">
    <source>
        <dbReference type="Proteomes" id="UP000243515"/>
    </source>
</evidence>
<evidence type="ECO:0000259" key="6">
    <source>
        <dbReference type="PROSITE" id="PS51329"/>
    </source>
</evidence>
<evidence type="ECO:0000256" key="1">
    <source>
        <dbReference type="ARBA" id="ARBA00004496"/>
    </source>
</evidence>
<sequence>MMSSTVRHILRTMSQSMRRPSLTDNQFPRPDISAKERFSHYFQNEITVLQEQMDRLAHTSLVGGERLDATDHCLAGIVRLSNEVKDASSYIPAHDQRIYAEAIKALQDRLAETRAAMSPRTRFSFKTRKNASALSLTDAAEIAAQLRQHTPGDRFPVDVSSRESSTTHPMPIYALASSNEPEQSQPRIEMAPSSSPVWATPLNGGKEVAGSIEETYMRQPTFSNALSVTINSHYGRYIILPTSTSPSTVPASIMSLRHCVVDMSIPTLNGKPHASLTIQEVNESLLVCGRVEGPVHITAVEHSVVVVSCRQFRMHCCADVDVYLSICSHPIIEDCKRIRFGKLPKAYALPHIYPDCWDRVEDFKWIKPEPSPNWSILDPNNAAPETVWSEMVPGGPCWSVDDILRATKVLDD</sequence>